<sequence length="334" mass="38745">MSCRNPRREIAFSIWKEVFHDSDSFMSLYFQEVYSPEQTHLIVDYKHNKGIAHIQLLPYRIVVWGTRCGAGYISGAATNQEYRASGIMPQLMRRALVSMFQRGDIFSFLIPAEEWLYAYYTRKAGYASVTCRAIISPSQKENTSKLEVNRISLSTDVSVENYKNFIRFRRKDWFFPHVEHSYAQWRTIVKDAALSDGGHQEDYIIRYLGDVTQGVFTGATSKSMRSNSREKAIQIIAPSNFYPNAPIQKHGMLRIVRAEDALRLYAKTHPREMRTLDLIDYEIPKNTGRYRISSGKVLYQSLPPNRLSQRAFTPSQLAEELFQQTPFYIDLMLD</sequence>
<dbReference type="RefSeq" id="WP_036883388.1">
    <property type="nucleotide sequence ID" value="NZ_JQZW01000008.1"/>
</dbReference>
<dbReference type="Pfam" id="PF13527">
    <property type="entry name" value="Acetyltransf_9"/>
    <property type="match status" value="1"/>
</dbReference>
<dbReference type="Proteomes" id="UP000030134">
    <property type="component" value="Unassembled WGS sequence"/>
</dbReference>
<keyword evidence="2" id="KW-1185">Reference proteome</keyword>
<dbReference type="PANTHER" id="PTHR37817">
    <property type="entry name" value="N-ACETYLTRANSFERASE EIS"/>
    <property type="match status" value="1"/>
</dbReference>
<protein>
    <recommendedName>
        <fullName evidence="3">N-acetyltransferase domain-containing protein</fullName>
    </recommendedName>
</protein>
<dbReference type="SUPFAM" id="SSF55729">
    <property type="entry name" value="Acyl-CoA N-acyltransferases (Nat)"/>
    <property type="match status" value="1"/>
</dbReference>
<dbReference type="GO" id="GO:0030649">
    <property type="term" value="P:aminoglycoside antibiotic catabolic process"/>
    <property type="evidence" value="ECO:0007669"/>
    <property type="project" value="TreeGrafter"/>
</dbReference>
<name>A0A0A2G678_9PORP</name>
<evidence type="ECO:0008006" key="3">
    <source>
        <dbReference type="Google" id="ProtNLM"/>
    </source>
</evidence>
<dbReference type="STRING" id="266762.HQ36_03075"/>
<dbReference type="eggNOG" id="COG4552">
    <property type="taxonomic scope" value="Bacteria"/>
</dbReference>
<dbReference type="InterPro" id="IPR051554">
    <property type="entry name" value="Acetyltransferase_Eis"/>
</dbReference>
<dbReference type="EMBL" id="JQZW01000008">
    <property type="protein sequence ID" value="KGN97927.1"/>
    <property type="molecule type" value="Genomic_DNA"/>
</dbReference>
<reference evidence="1 2" key="1">
    <citation type="submission" date="2014-08" db="EMBL/GenBank/DDBJ databases">
        <title>Porphyromonas gingivicanis strain:COT-022_OH1391 Genome sequencing.</title>
        <authorList>
            <person name="Wallis C."/>
            <person name="Deusch O."/>
            <person name="O'Flynn C."/>
            <person name="Davis I."/>
            <person name="Jospin G."/>
            <person name="Darling A.E."/>
            <person name="Coil D.A."/>
            <person name="Alexiev A."/>
            <person name="Horsfall A."/>
            <person name="Kirkwood N."/>
            <person name="Harris S."/>
            <person name="Eisen J.A."/>
        </authorList>
    </citation>
    <scope>NUCLEOTIDE SEQUENCE [LARGE SCALE GENOMIC DNA]</scope>
    <source>
        <strain evidence="2">COT-022 OH1391</strain>
    </source>
</reference>
<dbReference type="PANTHER" id="PTHR37817:SF1">
    <property type="entry name" value="N-ACETYLTRANSFERASE EIS"/>
    <property type="match status" value="1"/>
</dbReference>
<evidence type="ECO:0000313" key="2">
    <source>
        <dbReference type="Proteomes" id="UP000030134"/>
    </source>
</evidence>
<organism evidence="1 2">
    <name type="scientific">Porphyromonas gingivicanis</name>
    <dbReference type="NCBI Taxonomy" id="266762"/>
    <lineage>
        <taxon>Bacteria</taxon>
        <taxon>Pseudomonadati</taxon>
        <taxon>Bacteroidota</taxon>
        <taxon>Bacteroidia</taxon>
        <taxon>Bacteroidales</taxon>
        <taxon>Porphyromonadaceae</taxon>
        <taxon>Porphyromonas</taxon>
    </lineage>
</organism>
<gene>
    <name evidence="1" type="ORF">HQ36_03075</name>
</gene>
<evidence type="ECO:0000313" key="1">
    <source>
        <dbReference type="EMBL" id="KGN97927.1"/>
    </source>
</evidence>
<dbReference type="InterPro" id="IPR016181">
    <property type="entry name" value="Acyl_CoA_acyltransferase"/>
</dbReference>
<dbReference type="GO" id="GO:0034069">
    <property type="term" value="F:aminoglycoside N-acetyltransferase activity"/>
    <property type="evidence" value="ECO:0007669"/>
    <property type="project" value="TreeGrafter"/>
</dbReference>
<comment type="caution">
    <text evidence="1">The sequence shown here is derived from an EMBL/GenBank/DDBJ whole genome shotgun (WGS) entry which is preliminary data.</text>
</comment>
<proteinExistence type="predicted"/>
<dbReference type="Gene3D" id="3.40.630.30">
    <property type="match status" value="1"/>
</dbReference>
<dbReference type="AlphaFoldDB" id="A0A0A2G678"/>
<accession>A0A0A2G678</accession>
<dbReference type="OrthoDB" id="9768284at2"/>